<dbReference type="Pfam" id="PF08789">
    <property type="entry name" value="PBCV_basic_adap"/>
    <property type="match status" value="1"/>
</dbReference>
<gene>
    <name evidence="3" type="primary">IL-3A_749R</name>
    <name evidence="3" type="ORF">PBCVIL3A_749R</name>
</gene>
<dbReference type="InterPro" id="IPR014901">
    <property type="entry name" value="2-cysteine_adaptor"/>
</dbReference>
<sequence>MDTGKVNAKKRKVFKDEKGRTHVIQDGKKVYVKKLFTPKVSPTIPPKVAPLEPRGVSPRVSDLCSKWKANPLVNPATGRKIKKDGPVYEKIQKKCSVSAVSTVPVVSTVPTQPVSKPMVSKPTRSKQVTLPNTFGCAPRGVGQRSSTCWFNAPLNGIVMGTASSSVLLEDMRKLSQDEIKELKKVDQTDACPLQLTKKYVYSYALRIHSPNYKPRAVNEGVHLVKRFFTPGRLIEDVTKGKRGFQPEQAIDQLLTRCFGPDSYEKMTGYALEYENIATKKFVIATDIPTIWMVKPDIKNYRLSHIVYAMKLKTGTFHVATAFVCNGEKYVYDSNQKSVLKINWNNRKNRETLIKYSTYRKFDVTELYGIRYALYVRK</sequence>
<dbReference type="InterPro" id="IPR014897">
    <property type="entry name" value="PBCV_basic_adap"/>
</dbReference>
<accession>M1H5S0</accession>
<evidence type="ECO:0000313" key="4">
    <source>
        <dbReference type="Proteomes" id="UP000247091"/>
    </source>
</evidence>
<evidence type="ECO:0000259" key="1">
    <source>
        <dbReference type="Pfam" id="PF08789"/>
    </source>
</evidence>
<protein>
    <submittedName>
        <fullName evidence="3">PBCV-specific basic adaptor domain-containing protein</fullName>
    </submittedName>
</protein>
<organism evidence="3 4">
    <name type="scientific">Paramecium bursaria Chlorella virus IL3A</name>
    <name type="common">PBCV-IL3A</name>
    <dbReference type="NCBI Taxonomy" id="46019"/>
    <lineage>
        <taxon>Viruses</taxon>
        <taxon>Varidnaviria</taxon>
        <taxon>Bamfordvirae</taxon>
        <taxon>Nucleocytoviricota</taxon>
        <taxon>Megaviricetes</taxon>
        <taxon>Algavirales</taxon>
        <taxon>Phycodnaviridae</taxon>
        <taxon>Chlorovirus</taxon>
        <taxon>Chlorovirus illinoense</taxon>
    </lineage>
</organism>
<organismHost>
    <name type="scientific">Chlorella</name>
    <dbReference type="NCBI Taxonomy" id="3071"/>
</organismHost>
<dbReference type="EMBL" id="JX997169">
    <property type="protein sequence ID" value="AGE54063.1"/>
    <property type="molecule type" value="Genomic_DNA"/>
</dbReference>
<dbReference type="Pfam" id="PF08793">
    <property type="entry name" value="2C_adapt"/>
    <property type="match status" value="1"/>
</dbReference>
<dbReference type="Proteomes" id="UP000247091">
    <property type="component" value="Segment"/>
</dbReference>
<feature type="domain" description="PBCV-specific basic adaptor" evidence="1">
    <location>
        <begin position="4"/>
        <end position="39"/>
    </location>
</feature>
<evidence type="ECO:0000259" key="2">
    <source>
        <dbReference type="Pfam" id="PF08793"/>
    </source>
</evidence>
<name>M1H5S0_PBCVI</name>
<reference evidence="3 4" key="1">
    <citation type="submission" date="2012-10" db="EMBL/GenBank/DDBJ databases">
        <title>Towards defining the chloroviruses: a genomic journey through a genus of large DNA viruses.</title>
        <authorList>
            <person name="Jeanniard A."/>
            <person name="Dunigan D.D."/>
            <person name="Gurnon J.R."/>
            <person name="Agarkova I."/>
            <person name="Kang M."/>
            <person name="Vitek J."/>
            <person name="Duncan G."/>
            <person name="McClung O.W."/>
            <person name="Larsen M."/>
            <person name="Claverie J.-M."/>
            <person name="Van Etten J.L."/>
            <person name="Blanc G."/>
        </authorList>
    </citation>
    <scope>NUCLEOTIDE SEQUENCE [LARGE SCALE GENOMIC DNA]</scope>
</reference>
<proteinExistence type="predicted"/>
<evidence type="ECO:0000313" key="3">
    <source>
        <dbReference type="EMBL" id="AGE54063.1"/>
    </source>
</evidence>
<feature type="domain" description="2-cysteine adaptor" evidence="2">
    <location>
        <begin position="64"/>
        <end position="96"/>
    </location>
</feature>